<gene>
    <name evidence="1" type="ORF">PMAYCL1PPCAC_20335</name>
</gene>
<feature type="non-terminal residue" evidence="1">
    <location>
        <position position="253"/>
    </location>
</feature>
<evidence type="ECO:0000313" key="1">
    <source>
        <dbReference type="EMBL" id="GMR50140.1"/>
    </source>
</evidence>
<accession>A0AAN5CTJ0</accession>
<dbReference type="InterPro" id="IPR011249">
    <property type="entry name" value="Metalloenz_LuxS/M16"/>
</dbReference>
<keyword evidence="2" id="KW-1185">Reference proteome</keyword>
<dbReference type="GO" id="GO:0046872">
    <property type="term" value="F:metal ion binding"/>
    <property type="evidence" value="ECO:0007669"/>
    <property type="project" value="InterPro"/>
</dbReference>
<dbReference type="AlphaFoldDB" id="A0AAN5CTJ0"/>
<dbReference type="PANTHER" id="PTHR11851:SF226">
    <property type="entry name" value="CYTOCHROME B-C1 COMPLEX SUBUNIT 2, MITOCHONDRIAL"/>
    <property type="match status" value="1"/>
</dbReference>
<sequence length="253" mass="27748">QLTKLPSGLIVVSAEHLPRPPLSDHAHLMVMYRAGTRYETNEQRGLACLIKGIVSTEWENVHSELSPASADSESYFGCFLSPDYFGVRISVPRHLSQPALNVLGHFAAFKDWKNLPEISSIAGPRAPPSMRSILSDYVRNVAFSLGSLSHSIRSSRHTARIKYTDALIRHFASTRMVASEAVLYGINVEHEKLCEFGEKHVPGSRVRDPPAPDSRYVGGEWRREVECDSAYVVIAGQGRGGGRCAGYRSAGGA</sequence>
<protein>
    <submittedName>
        <fullName evidence="1">Uncharacterized protein</fullName>
    </submittedName>
</protein>
<dbReference type="SUPFAM" id="SSF63411">
    <property type="entry name" value="LuxS/MPP-like metallohydrolase"/>
    <property type="match status" value="1"/>
</dbReference>
<organism evidence="1 2">
    <name type="scientific">Pristionchus mayeri</name>
    <dbReference type="NCBI Taxonomy" id="1317129"/>
    <lineage>
        <taxon>Eukaryota</taxon>
        <taxon>Metazoa</taxon>
        <taxon>Ecdysozoa</taxon>
        <taxon>Nematoda</taxon>
        <taxon>Chromadorea</taxon>
        <taxon>Rhabditida</taxon>
        <taxon>Rhabditina</taxon>
        <taxon>Diplogasteromorpha</taxon>
        <taxon>Diplogasteroidea</taxon>
        <taxon>Neodiplogasteridae</taxon>
        <taxon>Pristionchus</taxon>
    </lineage>
</organism>
<feature type="non-terminal residue" evidence="1">
    <location>
        <position position="1"/>
    </location>
</feature>
<name>A0AAN5CTJ0_9BILA</name>
<evidence type="ECO:0000313" key="2">
    <source>
        <dbReference type="Proteomes" id="UP001328107"/>
    </source>
</evidence>
<dbReference type="EMBL" id="BTRK01000004">
    <property type="protein sequence ID" value="GMR50140.1"/>
    <property type="molecule type" value="Genomic_DNA"/>
</dbReference>
<dbReference type="Proteomes" id="UP001328107">
    <property type="component" value="Unassembled WGS sequence"/>
</dbReference>
<reference evidence="2" key="1">
    <citation type="submission" date="2022-10" db="EMBL/GenBank/DDBJ databases">
        <title>Genome assembly of Pristionchus species.</title>
        <authorList>
            <person name="Yoshida K."/>
            <person name="Sommer R.J."/>
        </authorList>
    </citation>
    <scope>NUCLEOTIDE SEQUENCE [LARGE SCALE GENOMIC DNA]</scope>
    <source>
        <strain evidence="2">RS5460</strain>
    </source>
</reference>
<dbReference type="GO" id="GO:0005739">
    <property type="term" value="C:mitochondrion"/>
    <property type="evidence" value="ECO:0007669"/>
    <property type="project" value="TreeGrafter"/>
</dbReference>
<dbReference type="Gene3D" id="3.30.830.10">
    <property type="entry name" value="Metalloenzyme, LuxS/M16 peptidase-like"/>
    <property type="match status" value="1"/>
</dbReference>
<proteinExistence type="predicted"/>
<comment type="caution">
    <text evidence="1">The sequence shown here is derived from an EMBL/GenBank/DDBJ whole genome shotgun (WGS) entry which is preliminary data.</text>
</comment>
<dbReference type="PANTHER" id="PTHR11851">
    <property type="entry name" value="METALLOPROTEASE"/>
    <property type="match status" value="1"/>
</dbReference>
<dbReference type="InterPro" id="IPR050361">
    <property type="entry name" value="MPP/UQCRC_Complex"/>
</dbReference>